<comment type="pathway">
    <text evidence="3">Lipid metabolism; mitochondrial fatty acid beta-oxidation.</text>
</comment>
<evidence type="ECO:0000256" key="14">
    <source>
        <dbReference type="ARBA" id="ARBA00023128"/>
    </source>
</evidence>
<keyword evidence="6" id="KW-0597">Phosphoprotein</keyword>
<comment type="subcellular location">
    <subcellularLocation>
        <location evidence="2">Mitochondrion matrix</location>
    </subcellularLocation>
</comment>
<evidence type="ECO:0000256" key="16">
    <source>
        <dbReference type="ARBA" id="ARBA00039036"/>
    </source>
</evidence>
<evidence type="ECO:0000256" key="21">
    <source>
        <dbReference type="ARBA" id="ARBA00048307"/>
    </source>
</evidence>
<feature type="domain" description="Acyl-CoA dehydrogenase/oxidase N-terminal" evidence="30">
    <location>
        <begin position="47"/>
        <end position="158"/>
    </location>
</feature>
<evidence type="ECO:0000256" key="1">
    <source>
        <dbReference type="ARBA" id="ARBA00001974"/>
    </source>
</evidence>
<evidence type="ECO:0000259" key="29">
    <source>
        <dbReference type="Pfam" id="PF02770"/>
    </source>
</evidence>
<dbReference type="FunFam" id="2.40.110.10:FF:000001">
    <property type="entry name" value="Acyl-CoA dehydrogenase, mitochondrial"/>
    <property type="match status" value="1"/>
</dbReference>
<dbReference type="Gene3D" id="1.10.540.10">
    <property type="entry name" value="Acyl-CoA dehydrogenase/oxidase, N-terminal domain"/>
    <property type="match status" value="1"/>
</dbReference>
<dbReference type="InterPro" id="IPR006091">
    <property type="entry name" value="Acyl-CoA_Oxase/DH_mid-dom"/>
</dbReference>
<evidence type="ECO:0000256" key="2">
    <source>
        <dbReference type="ARBA" id="ARBA00004305"/>
    </source>
</evidence>
<evidence type="ECO:0000313" key="32">
    <source>
        <dbReference type="Proteomes" id="UP000193498"/>
    </source>
</evidence>
<evidence type="ECO:0000256" key="22">
    <source>
        <dbReference type="ARBA" id="ARBA00048592"/>
    </source>
</evidence>
<protein>
    <recommendedName>
        <fullName evidence="17">Short/branched chain specific acyl-CoA dehydrogenase, mitochondrial</fullName>
        <ecNumber evidence="16">1.3.8.5</ecNumber>
    </recommendedName>
    <alternativeName>
        <fullName evidence="19">2-methyl branched chain acyl-CoA dehydrogenase</fullName>
    </alternativeName>
    <alternativeName>
        <fullName evidence="18">2-methylbutyryl-coenzyme A dehydrogenase</fullName>
    </alternativeName>
</protein>
<dbReference type="FunFam" id="1.20.140.10:FF:000002">
    <property type="entry name" value="Acyl-CoA dehydrogenase short/branched chain"/>
    <property type="match status" value="1"/>
</dbReference>
<comment type="cofactor">
    <cofactor evidence="1 27">
        <name>FAD</name>
        <dbReference type="ChEBI" id="CHEBI:57692"/>
    </cofactor>
</comment>
<dbReference type="GO" id="GO:0050660">
    <property type="term" value="F:flavin adenine dinucleotide binding"/>
    <property type="evidence" value="ECO:0007669"/>
    <property type="project" value="InterPro"/>
</dbReference>
<dbReference type="GO" id="GO:0005759">
    <property type="term" value="C:mitochondrial matrix"/>
    <property type="evidence" value="ECO:0007669"/>
    <property type="project" value="UniProtKB-SubCell"/>
</dbReference>
<dbReference type="OrthoDB" id="10262177at2759"/>
<dbReference type="InterPro" id="IPR006089">
    <property type="entry name" value="Acyl-CoA_DH_CS"/>
</dbReference>
<evidence type="ECO:0000256" key="9">
    <source>
        <dbReference type="ARBA" id="ARBA00022832"/>
    </source>
</evidence>
<comment type="pathway">
    <text evidence="15">Amino-acid degradation; L-isoleucine degradation.</text>
</comment>
<keyword evidence="14" id="KW-0496">Mitochondrion</keyword>
<dbReference type="FunFam" id="1.10.540.10:FF:000012">
    <property type="entry name" value="Acyl-CoA dehydrogenase short/branched chain"/>
    <property type="match status" value="1"/>
</dbReference>
<dbReference type="InterPro" id="IPR013786">
    <property type="entry name" value="AcylCoA_DH/ox_N"/>
</dbReference>
<keyword evidence="32" id="KW-1185">Reference proteome</keyword>
<comment type="similarity">
    <text evidence="4 27">Belongs to the acyl-CoA dehydrogenase family.</text>
</comment>
<dbReference type="PROSITE" id="PS00073">
    <property type="entry name" value="ACYL_COA_DH_2"/>
    <property type="match status" value="1"/>
</dbReference>
<dbReference type="InterPro" id="IPR036250">
    <property type="entry name" value="AcylCo_DH-like_C"/>
</dbReference>
<dbReference type="GO" id="GO:0006631">
    <property type="term" value="P:fatty acid metabolic process"/>
    <property type="evidence" value="ECO:0007669"/>
    <property type="project" value="UniProtKB-KW"/>
</dbReference>
<dbReference type="EMBL" id="MCFE01000053">
    <property type="protein sequence ID" value="ORY02818.1"/>
    <property type="molecule type" value="Genomic_DNA"/>
</dbReference>
<comment type="catalytic activity">
    <reaction evidence="22">
        <text>(2R)-2-methylbutanoyl-CoA + oxidized [electron-transfer flavoprotein] + H(+) = ethylacryloyl-CoA + reduced [electron-transfer flavoprotein]</text>
        <dbReference type="Rhea" id="RHEA:65296"/>
        <dbReference type="Rhea" id="RHEA-COMP:10685"/>
        <dbReference type="Rhea" id="RHEA-COMP:10686"/>
        <dbReference type="ChEBI" id="CHEBI:15378"/>
        <dbReference type="ChEBI" id="CHEBI:57692"/>
        <dbReference type="ChEBI" id="CHEBI:58307"/>
        <dbReference type="ChEBI" id="CHEBI:156439"/>
        <dbReference type="ChEBI" id="CHEBI:156440"/>
    </reaction>
    <physiologicalReaction direction="left-to-right" evidence="22">
        <dbReference type="Rhea" id="RHEA:65297"/>
    </physiologicalReaction>
</comment>
<comment type="caution">
    <text evidence="31">The sequence shown here is derived from an EMBL/GenBank/DDBJ whole genome shotgun (WGS) entry which is preliminary data.</text>
</comment>
<dbReference type="SUPFAM" id="SSF56645">
    <property type="entry name" value="Acyl-CoA dehydrogenase NM domain-like"/>
    <property type="match status" value="1"/>
</dbReference>
<evidence type="ECO:0000256" key="25">
    <source>
        <dbReference type="ARBA" id="ARBA00049552"/>
    </source>
</evidence>
<evidence type="ECO:0000256" key="17">
    <source>
        <dbReference type="ARBA" id="ARBA00039850"/>
    </source>
</evidence>
<comment type="catalytic activity">
    <reaction evidence="21">
        <text>valproyl-CoA + oxidized [electron-transfer flavoprotein] + H(+) = (2E)-2-propylpent-2-enoyl-CoA + reduced [electron-transfer flavoprotein]</text>
        <dbReference type="Rhea" id="RHEA:65344"/>
        <dbReference type="Rhea" id="RHEA-COMP:10685"/>
        <dbReference type="Rhea" id="RHEA-COMP:10686"/>
        <dbReference type="ChEBI" id="CHEBI:15378"/>
        <dbReference type="ChEBI" id="CHEBI:57692"/>
        <dbReference type="ChEBI" id="CHEBI:58307"/>
        <dbReference type="ChEBI" id="CHEBI:156457"/>
        <dbReference type="ChEBI" id="CHEBI:156458"/>
    </reaction>
    <physiologicalReaction direction="left-to-right" evidence="21">
        <dbReference type="Rhea" id="RHEA:65345"/>
    </physiologicalReaction>
</comment>
<keyword evidence="13" id="KW-0443">Lipid metabolism</keyword>
<keyword evidence="10" id="KW-0809">Transit peptide</keyword>
<dbReference type="Pfam" id="PF02771">
    <property type="entry name" value="Acyl-CoA_dh_N"/>
    <property type="match status" value="1"/>
</dbReference>
<keyword evidence="9" id="KW-0276">Fatty acid metabolism</keyword>
<dbReference type="CDD" id="cd01158">
    <property type="entry name" value="SCAD_SBCAD"/>
    <property type="match status" value="1"/>
</dbReference>
<dbReference type="GO" id="GO:0046395">
    <property type="term" value="P:carboxylic acid catabolic process"/>
    <property type="evidence" value="ECO:0007669"/>
    <property type="project" value="UniProtKB-ARBA"/>
</dbReference>
<dbReference type="InterPro" id="IPR046373">
    <property type="entry name" value="Acyl-CoA_Oxase/DH_mid-dom_sf"/>
</dbReference>
<sequence length="422" mass="46206">MSSLSVFSKRIIPALRSARVLASVQPARYFSQTHGASNQFASLNSLTEEEGMFRDAVARFAAEQVQPKVSEMDEKETMDKSVIQGLFEQGLMGVETSSDHGGANASFLSAIIVVEELAKVDPSVSVLCDVQNTLVNTLIRKYASKELQDKYLPQLASNKIGCFCLSEVGSGSDAFALATKAEDKGDHYLINGSKMWITNSGEAEIFLIFANADPSKGYKGITCFLAEKDMGVQIAKKESKLGIRASSTCSLSFDDLKVPKENIVGEFGKGYKYAIEILNEGRVGIAAQMIGLAQGVLDHTMPYLFQRKQFNQPIGSFQGMQFQYAQVATEIEAARLLTYNAARLKEQGQNFVKEAAMAKLYSSQVAEKTASKCVEWMGGVGFTREFPVEKYLRDSKIGAIYEGTSNIQLQTIAKLMANKYTS</sequence>
<dbReference type="Pfam" id="PF00441">
    <property type="entry name" value="Acyl-CoA_dh_1"/>
    <property type="match status" value="1"/>
</dbReference>
<evidence type="ECO:0000256" key="4">
    <source>
        <dbReference type="ARBA" id="ARBA00009347"/>
    </source>
</evidence>
<feature type="domain" description="Acyl-CoA dehydrogenase/oxidase C-terminal" evidence="28">
    <location>
        <begin position="268"/>
        <end position="415"/>
    </location>
</feature>
<comment type="subunit">
    <text evidence="5">Homotetramer.</text>
</comment>
<organism evidence="31 32">
    <name type="scientific">Basidiobolus meristosporus CBS 931.73</name>
    <dbReference type="NCBI Taxonomy" id="1314790"/>
    <lineage>
        <taxon>Eukaryota</taxon>
        <taxon>Fungi</taxon>
        <taxon>Fungi incertae sedis</taxon>
        <taxon>Zoopagomycota</taxon>
        <taxon>Entomophthoromycotina</taxon>
        <taxon>Basidiobolomycetes</taxon>
        <taxon>Basidiobolales</taxon>
        <taxon>Basidiobolaceae</taxon>
        <taxon>Basidiobolus</taxon>
    </lineage>
</organism>
<evidence type="ECO:0000256" key="8">
    <source>
        <dbReference type="ARBA" id="ARBA00022827"/>
    </source>
</evidence>
<keyword evidence="11" id="KW-0007">Acetylation</keyword>
<evidence type="ECO:0000256" key="20">
    <source>
        <dbReference type="ARBA" id="ARBA00048235"/>
    </source>
</evidence>
<evidence type="ECO:0000256" key="15">
    <source>
        <dbReference type="ARBA" id="ARBA00037895"/>
    </source>
</evidence>
<dbReference type="PANTHER" id="PTHR43884">
    <property type="entry name" value="ACYL-COA DEHYDROGENASE"/>
    <property type="match status" value="1"/>
</dbReference>
<dbReference type="InterPro" id="IPR009100">
    <property type="entry name" value="AcylCoA_DH/oxidase_NM_dom_sf"/>
</dbReference>
<comment type="catalytic activity">
    <reaction evidence="26">
        <text>2-methylpropanoyl-CoA + oxidized [electron-transfer flavoprotein] + H(+) = 2-methylpropenoyl-CoA + reduced [electron-transfer flavoprotein]</text>
        <dbReference type="Rhea" id="RHEA:44180"/>
        <dbReference type="Rhea" id="RHEA-COMP:10685"/>
        <dbReference type="Rhea" id="RHEA-COMP:10686"/>
        <dbReference type="ChEBI" id="CHEBI:15378"/>
        <dbReference type="ChEBI" id="CHEBI:57338"/>
        <dbReference type="ChEBI" id="CHEBI:57692"/>
        <dbReference type="ChEBI" id="CHEBI:58307"/>
        <dbReference type="ChEBI" id="CHEBI:62500"/>
    </reaction>
    <physiologicalReaction direction="left-to-right" evidence="26">
        <dbReference type="Rhea" id="RHEA:44181"/>
    </physiologicalReaction>
</comment>
<evidence type="ECO:0000256" key="6">
    <source>
        <dbReference type="ARBA" id="ARBA00022553"/>
    </source>
</evidence>
<name>A0A1Y1YXQ4_9FUNG</name>
<evidence type="ECO:0000256" key="13">
    <source>
        <dbReference type="ARBA" id="ARBA00023098"/>
    </source>
</evidence>
<dbReference type="AlphaFoldDB" id="A0A1Y1YXQ4"/>
<comment type="catalytic activity">
    <reaction evidence="23">
        <text>butanoyl-CoA + oxidized [electron-transfer flavoprotein] + H(+) = (2E)-butenoyl-CoA + reduced [electron-transfer flavoprotein]</text>
        <dbReference type="Rhea" id="RHEA:24004"/>
        <dbReference type="Rhea" id="RHEA-COMP:10685"/>
        <dbReference type="Rhea" id="RHEA-COMP:10686"/>
        <dbReference type="ChEBI" id="CHEBI:15378"/>
        <dbReference type="ChEBI" id="CHEBI:57332"/>
        <dbReference type="ChEBI" id="CHEBI:57371"/>
        <dbReference type="ChEBI" id="CHEBI:57692"/>
        <dbReference type="ChEBI" id="CHEBI:58307"/>
    </reaction>
    <physiologicalReaction direction="left-to-right" evidence="23">
        <dbReference type="Rhea" id="RHEA:24005"/>
    </physiologicalReaction>
</comment>
<comment type="catalytic activity">
    <reaction evidence="24">
        <text>hexanoyl-CoA + oxidized [electron-transfer flavoprotein] + H(+) = (2E)-hexenoyl-CoA + reduced [electron-transfer flavoprotein]</text>
        <dbReference type="Rhea" id="RHEA:43464"/>
        <dbReference type="Rhea" id="RHEA-COMP:10685"/>
        <dbReference type="Rhea" id="RHEA-COMP:10686"/>
        <dbReference type="ChEBI" id="CHEBI:15378"/>
        <dbReference type="ChEBI" id="CHEBI:57692"/>
        <dbReference type="ChEBI" id="CHEBI:58307"/>
        <dbReference type="ChEBI" id="CHEBI:62077"/>
        <dbReference type="ChEBI" id="CHEBI:62620"/>
    </reaction>
    <physiologicalReaction direction="left-to-right" evidence="24">
        <dbReference type="Rhea" id="RHEA:43465"/>
    </physiologicalReaction>
</comment>
<feature type="domain" description="Acyl-CoA oxidase/dehydrogenase middle" evidence="29">
    <location>
        <begin position="162"/>
        <end position="255"/>
    </location>
</feature>
<keyword evidence="8 27" id="KW-0274">FAD</keyword>
<evidence type="ECO:0000256" key="24">
    <source>
        <dbReference type="ARBA" id="ARBA00049192"/>
    </source>
</evidence>
<evidence type="ECO:0000259" key="28">
    <source>
        <dbReference type="Pfam" id="PF00441"/>
    </source>
</evidence>
<evidence type="ECO:0000256" key="3">
    <source>
        <dbReference type="ARBA" id="ARBA00005198"/>
    </source>
</evidence>
<accession>A0A1Y1YXQ4</accession>
<dbReference type="Pfam" id="PF02770">
    <property type="entry name" value="Acyl-CoA_dh_M"/>
    <property type="match status" value="1"/>
</dbReference>
<keyword evidence="12 27" id="KW-0560">Oxidoreductase</keyword>
<dbReference type="PANTHER" id="PTHR43884:SF1">
    <property type="entry name" value="SHORT_BRANCHED CHAIN SPECIFIC ACYL-COA DEHYDROGENASE, MITOCHONDRIAL"/>
    <property type="match status" value="1"/>
</dbReference>
<dbReference type="PIRSF" id="PIRSF016578">
    <property type="entry name" value="HsaA"/>
    <property type="match status" value="1"/>
</dbReference>
<evidence type="ECO:0000256" key="18">
    <source>
        <dbReference type="ARBA" id="ARBA00041537"/>
    </source>
</evidence>
<evidence type="ECO:0000313" key="31">
    <source>
        <dbReference type="EMBL" id="ORY02818.1"/>
    </source>
</evidence>
<evidence type="ECO:0000256" key="26">
    <source>
        <dbReference type="ARBA" id="ARBA00051903"/>
    </source>
</evidence>
<dbReference type="STRING" id="1314790.A0A1Y1YXQ4"/>
<dbReference type="PROSITE" id="PS00072">
    <property type="entry name" value="ACYL_COA_DH_1"/>
    <property type="match status" value="1"/>
</dbReference>
<reference evidence="31 32" key="1">
    <citation type="submission" date="2016-07" db="EMBL/GenBank/DDBJ databases">
        <title>Pervasive Adenine N6-methylation of Active Genes in Fungi.</title>
        <authorList>
            <consortium name="DOE Joint Genome Institute"/>
            <person name="Mondo S.J."/>
            <person name="Dannebaum R.O."/>
            <person name="Kuo R.C."/>
            <person name="Labutti K."/>
            <person name="Haridas S."/>
            <person name="Kuo A."/>
            <person name="Salamov A."/>
            <person name="Ahrendt S.R."/>
            <person name="Lipzen A."/>
            <person name="Sullivan W."/>
            <person name="Andreopoulos W.B."/>
            <person name="Clum A."/>
            <person name="Lindquist E."/>
            <person name="Daum C."/>
            <person name="Ramamoorthy G.K."/>
            <person name="Gryganskyi A."/>
            <person name="Culley D."/>
            <person name="Magnuson J.K."/>
            <person name="James T.Y."/>
            <person name="O'Malley M.A."/>
            <person name="Stajich J.E."/>
            <person name="Spatafora J.W."/>
            <person name="Visel A."/>
            <person name="Grigoriev I.V."/>
        </authorList>
    </citation>
    <scope>NUCLEOTIDE SEQUENCE [LARGE SCALE GENOMIC DNA]</scope>
    <source>
        <strain evidence="31 32">CBS 931.73</strain>
    </source>
</reference>
<dbReference type="GO" id="GO:0003853">
    <property type="term" value="F:short-chain 2-methyl fatty acyl-CoA dehydrogenase activity"/>
    <property type="evidence" value="ECO:0007669"/>
    <property type="project" value="UniProtKB-EC"/>
</dbReference>
<evidence type="ECO:0000256" key="23">
    <source>
        <dbReference type="ARBA" id="ARBA00049096"/>
    </source>
</evidence>
<dbReference type="Proteomes" id="UP000193498">
    <property type="component" value="Unassembled WGS sequence"/>
</dbReference>
<comment type="catalytic activity">
    <reaction evidence="20">
        <text>2-methylbutanoyl-CoA + oxidized [electron-transfer flavoprotein] + H(+) = (2E)-2-methylbut-2-enoyl-CoA + reduced [electron-transfer flavoprotein]</text>
        <dbReference type="Rhea" id="RHEA:43780"/>
        <dbReference type="Rhea" id="RHEA-COMP:10685"/>
        <dbReference type="Rhea" id="RHEA-COMP:10686"/>
        <dbReference type="ChEBI" id="CHEBI:15378"/>
        <dbReference type="ChEBI" id="CHEBI:57336"/>
        <dbReference type="ChEBI" id="CHEBI:57337"/>
        <dbReference type="ChEBI" id="CHEBI:57692"/>
        <dbReference type="ChEBI" id="CHEBI:58307"/>
        <dbReference type="EC" id="1.3.8.5"/>
    </reaction>
    <physiologicalReaction direction="left-to-right" evidence="20">
        <dbReference type="Rhea" id="RHEA:43781"/>
    </physiologicalReaction>
</comment>
<keyword evidence="7 27" id="KW-0285">Flavoprotein</keyword>
<gene>
    <name evidence="31" type="ORF">K493DRAFT_254661</name>
</gene>
<evidence type="ECO:0000259" key="30">
    <source>
        <dbReference type="Pfam" id="PF02771"/>
    </source>
</evidence>
<evidence type="ECO:0000256" key="5">
    <source>
        <dbReference type="ARBA" id="ARBA00011881"/>
    </source>
</evidence>
<dbReference type="EC" id="1.3.8.5" evidence="16"/>
<evidence type="ECO:0000256" key="7">
    <source>
        <dbReference type="ARBA" id="ARBA00022630"/>
    </source>
</evidence>
<comment type="catalytic activity">
    <reaction evidence="25">
        <text>(2S)-2-methylbutanoyl-CoA + oxidized [electron-transfer flavoprotein] + H(+) = (2E)-2-methylbut-2-enoyl-CoA + reduced [electron-transfer flavoprotein]</text>
        <dbReference type="Rhea" id="RHEA:48256"/>
        <dbReference type="Rhea" id="RHEA-COMP:10685"/>
        <dbReference type="Rhea" id="RHEA-COMP:10686"/>
        <dbReference type="ChEBI" id="CHEBI:15378"/>
        <dbReference type="ChEBI" id="CHEBI:57337"/>
        <dbReference type="ChEBI" id="CHEBI:57692"/>
        <dbReference type="ChEBI" id="CHEBI:58307"/>
        <dbReference type="ChEBI" id="CHEBI:88166"/>
    </reaction>
    <physiologicalReaction direction="left-to-right" evidence="25">
        <dbReference type="Rhea" id="RHEA:48257"/>
    </physiologicalReaction>
</comment>
<dbReference type="Gene3D" id="1.20.140.10">
    <property type="entry name" value="Butyryl-CoA Dehydrogenase, subunit A, domain 3"/>
    <property type="match status" value="1"/>
</dbReference>
<dbReference type="InParanoid" id="A0A1Y1YXQ4"/>
<dbReference type="InterPro" id="IPR037069">
    <property type="entry name" value="AcylCoA_DH/ox_N_sf"/>
</dbReference>
<dbReference type="InterPro" id="IPR009075">
    <property type="entry name" value="AcylCo_DH/oxidase_C"/>
</dbReference>
<evidence type="ECO:0000256" key="27">
    <source>
        <dbReference type="RuleBase" id="RU362125"/>
    </source>
</evidence>
<evidence type="ECO:0000256" key="11">
    <source>
        <dbReference type="ARBA" id="ARBA00022990"/>
    </source>
</evidence>
<dbReference type="Gene3D" id="2.40.110.10">
    <property type="entry name" value="Butyryl-CoA Dehydrogenase, subunit A, domain 2"/>
    <property type="match status" value="1"/>
</dbReference>
<dbReference type="SUPFAM" id="SSF47203">
    <property type="entry name" value="Acyl-CoA dehydrogenase C-terminal domain-like"/>
    <property type="match status" value="1"/>
</dbReference>
<proteinExistence type="inferred from homology"/>
<evidence type="ECO:0000256" key="12">
    <source>
        <dbReference type="ARBA" id="ARBA00023002"/>
    </source>
</evidence>
<evidence type="ECO:0000256" key="19">
    <source>
        <dbReference type="ARBA" id="ARBA00042821"/>
    </source>
</evidence>
<evidence type="ECO:0000256" key="10">
    <source>
        <dbReference type="ARBA" id="ARBA00022946"/>
    </source>
</evidence>